<dbReference type="EMBL" id="JADEXN010000322">
    <property type="protein sequence ID" value="MBE9042239.1"/>
    <property type="molecule type" value="Genomic_DNA"/>
</dbReference>
<dbReference type="PANTHER" id="PTHR48098:SF1">
    <property type="entry name" value="DIACYLGLYCEROL ACYLTRANSFERASE_MYCOLYLTRANSFERASE AG85A"/>
    <property type="match status" value="1"/>
</dbReference>
<reference evidence="1" key="1">
    <citation type="submission" date="2020-10" db="EMBL/GenBank/DDBJ databases">
        <authorList>
            <person name="Castelo-Branco R."/>
            <person name="Eusebio N."/>
            <person name="Adriana R."/>
            <person name="Vieira A."/>
            <person name="Brugerolle De Fraissinette N."/>
            <person name="Rezende De Castro R."/>
            <person name="Schneider M.P."/>
            <person name="Vasconcelos V."/>
            <person name="Leao P.N."/>
        </authorList>
    </citation>
    <scope>NUCLEOTIDE SEQUENCE</scope>
    <source>
        <strain evidence="1">LEGE 11467</strain>
    </source>
</reference>
<organism evidence="1 2">
    <name type="scientific">Zarconia navalis LEGE 11467</name>
    <dbReference type="NCBI Taxonomy" id="1828826"/>
    <lineage>
        <taxon>Bacteria</taxon>
        <taxon>Bacillati</taxon>
        <taxon>Cyanobacteriota</taxon>
        <taxon>Cyanophyceae</taxon>
        <taxon>Oscillatoriophycideae</taxon>
        <taxon>Oscillatoriales</taxon>
        <taxon>Oscillatoriales incertae sedis</taxon>
        <taxon>Zarconia</taxon>
        <taxon>Zarconia navalis</taxon>
    </lineage>
</organism>
<protein>
    <submittedName>
        <fullName evidence="1">Prolyl oligopeptidase family serine peptidase</fullName>
    </submittedName>
</protein>
<dbReference type="SUPFAM" id="SSF53474">
    <property type="entry name" value="alpha/beta-Hydrolases"/>
    <property type="match status" value="1"/>
</dbReference>
<accession>A0A928VZ18</accession>
<dbReference type="InterPro" id="IPR000801">
    <property type="entry name" value="Esterase-like"/>
</dbReference>
<dbReference type="AlphaFoldDB" id="A0A928VZ18"/>
<comment type="caution">
    <text evidence="1">The sequence shown here is derived from an EMBL/GenBank/DDBJ whole genome shotgun (WGS) entry which is preliminary data.</text>
</comment>
<evidence type="ECO:0000313" key="2">
    <source>
        <dbReference type="Proteomes" id="UP000621799"/>
    </source>
</evidence>
<gene>
    <name evidence="1" type="ORF">IQ235_15785</name>
</gene>
<dbReference type="GO" id="GO:0016747">
    <property type="term" value="F:acyltransferase activity, transferring groups other than amino-acyl groups"/>
    <property type="evidence" value="ECO:0007669"/>
    <property type="project" value="TreeGrafter"/>
</dbReference>
<sequence>MSVTNASPGWNRNLTVDDVAYDLYLPPGYGSNEDDDFPCLLVLPGWDFSRSSWVENSSLVEYADRYGYALIMPEMGQTLYESAYYPETELRWNAVPGGEFVRERLIPTMQARHNLLRSGQHNTLLGLSTGGRGVALVALENPGLFVAGASVSGDFSQENTPDDRLMTAVYGSFAEYPDRWTGRDNPQSRVEEWQMPLYLAHGTADDIVPESQSQLFYQALVKTHGDRIPIRYEAIEGAGHDYAFWGGQLDEIFEFIDRDRRS</sequence>
<dbReference type="InterPro" id="IPR029058">
    <property type="entry name" value="AB_hydrolase_fold"/>
</dbReference>
<name>A0A928VZ18_9CYAN</name>
<dbReference type="Proteomes" id="UP000621799">
    <property type="component" value="Unassembled WGS sequence"/>
</dbReference>
<evidence type="ECO:0000313" key="1">
    <source>
        <dbReference type="EMBL" id="MBE9042239.1"/>
    </source>
</evidence>
<dbReference type="InterPro" id="IPR050583">
    <property type="entry name" value="Mycobacterial_A85_antigen"/>
</dbReference>
<proteinExistence type="predicted"/>
<dbReference type="Gene3D" id="3.40.50.1820">
    <property type="entry name" value="alpha/beta hydrolase"/>
    <property type="match status" value="1"/>
</dbReference>
<keyword evidence="2" id="KW-1185">Reference proteome</keyword>
<dbReference type="PANTHER" id="PTHR48098">
    <property type="entry name" value="ENTEROCHELIN ESTERASE-RELATED"/>
    <property type="match status" value="1"/>
</dbReference>
<dbReference type="Pfam" id="PF00756">
    <property type="entry name" value="Esterase"/>
    <property type="match status" value="1"/>
</dbReference>